<dbReference type="InterPro" id="IPR000620">
    <property type="entry name" value="EamA_dom"/>
</dbReference>
<feature type="transmembrane region" description="Helical" evidence="6">
    <location>
        <begin position="107"/>
        <end position="125"/>
    </location>
</feature>
<feature type="transmembrane region" description="Helical" evidence="6">
    <location>
        <begin position="249"/>
        <end position="269"/>
    </location>
</feature>
<dbReference type="InterPro" id="IPR037185">
    <property type="entry name" value="EmrE-like"/>
</dbReference>
<dbReference type="PANTHER" id="PTHR22911:SF6">
    <property type="entry name" value="SOLUTE CARRIER FAMILY 35 MEMBER G1"/>
    <property type="match status" value="1"/>
</dbReference>
<keyword evidence="4 6" id="KW-1133">Transmembrane helix</keyword>
<feature type="domain" description="EamA" evidence="7">
    <location>
        <begin position="16"/>
        <end position="148"/>
    </location>
</feature>
<keyword evidence="3 6" id="KW-0812">Transmembrane</keyword>
<keyword evidence="9" id="KW-1185">Reference proteome</keyword>
<comment type="similarity">
    <text evidence="2">Belongs to the drug/metabolite transporter (DMT) superfamily. 10 TMS drug/metabolite exporter (DME) (TC 2.A.7.3) family.</text>
</comment>
<feature type="transmembrane region" description="Helical" evidence="6">
    <location>
        <begin position="158"/>
        <end position="178"/>
    </location>
</feature>
<evidence type="ECO:0000256" key="5">
    <source>
        <dbReference type="ARBA" id="ARBA00023136"/>
    </source>
</evidence>
<evidence type="ECO:0000313" key="8">
    <source>
        <dbReference type="EMBL" id="NGM20591.1"/>
    </source>
</evidence>
<dbReference type="Pfam" id="PF00892">
    <property type="entry name" value="EamA"/>
    <property type="match status" value="1"/>
</dbReference>
<evidence type="ECO:0000256" key="4">
    <source>
        <dbReference type="ARBA" id="ARBA00022989"/>
    </source>
</evidence>
<dbReference type="RefSeq" id="WP_164694468.1">
    <property type="nucleotide sequence ID" value="NZ_JAAIKB010000003.1"/>
</dbReference>
<feature type="transmembrane region" description="Helical" evidence="6">
    <location>
        <begin position="134"/>
        <end position="152"/>
    </location>
</feature>
<proteinExistence type="inferred from homology"/>
<dbReference type="EMBL" id="JAAIKB010000003">
    <property type="protein sequence ID" value="NGM20591.1"/>
    <property type="molecule type" value="Genomic_DNA"/>
</dbReference>
<accession>A0A6M1LJW6</accession>
<evidence type="ECO:0000256" key="3">
    <source>
        <dbReference type="ARBA" id="ARBA00022692"/>
    </source>
</evidence>
<organism evidence="8 9">
    <name type="scientific">Falsiroseomonas algicola</name>
    <dbReference type="NCBI Taxonomy" id="2716930"/>
    <lineage>
        <taxon>Bacteria</taxon>
        <taxon>Pseudomonadati</taxon>
        <taxon>Pseudomonadota</taxon>
        <taxon>Alphaproteobacteria</taxon>
        <taxon>Acetobacterales</taxon>
        <taxon>Roseomonadaceae</taxon>
        <taxon>Falsiroseomonas</taxon>
    </lineage>
</organism>
<name>A0A6M1LJW6_9PROT</name>
<protein>
    <submittedName>
        <fullName evidence="8">DMT family transporter</fullName>
    </submittedName>
</protein>
<feature type="transmembrane region" description="Helical" evidence="6">
    <location>
        <begin position="275"/>
        <end position="292"/>
    </location>
</feature>
<keyword evidence="5 6" id="KW-0472">Membrane</keyword>
<sequence>MSPPPPSDSLRAARTRAILLVIGASATFAVAAAGVKAIGTALPVAQVVMFRNLFALPILFVLLARAGGWSALATRHPGQHAQRALWGMFGMFGAFHGYANLPIATVTALGFTMPLFLTALSVVLLKEQVGWRRWSAVVVGFLGVLIMVRPVGGGEAALPPLSVAIVLLGSVGWALAMMTIRRMGDAGESGVAIVIWFALISATASGIATIPVWVTPDATQWALLVAIGLASALAQLQMTAAYRRGETTLLAPFEYSGIIWTMMVGIGIWAEWPDWYDLLGFTVLVAAGLYIWHREVVRSARR</sequence>
<dbReference type="PANTHER" id="PTHR22911">
    <property type="entry name" value="ACYL-MALONYL CONDENSING ENZYME-RELATED"/>
    <property type="match status" value="1"/>
</dbReference>
<dbReference type="AlphaFoldDB" id="A0A6M1LJW6"/>
<evidence type="ECO:0000256" key="2">
    <source>
        <dbReference type="ARBA" id="ARBA00009853"/>
    </source>
</evidence>
<comment type="caution">
    <text evidence="8">The sequence shown here is derived from an EMBL/GenBank/DDBJ whole genome shotgun (WGS) entry which is preliminary data.</text>
</comment>
<feature type="transmembrane region" description="Helical" evidence="6">
    <location>
        <begin position="190"/>
        <end position="214"/>
    </location>
</feature>
<comment type="subcellular location">
    <subcellularLocation>
        <location evidence="1">Membrane</location>
        <topology evidence="1">Multi-pass membrane protein</topology>
    </subcellularLocation>
</comment>
<evidence type="ECO:0000313" key="9">
    <source>
        <dbReference type="Proteomes" id="UP000475385"/>
    </source>
</evidence>
<evidence type="ECO:0000259" key="7">
    <source>
        <dbReference type="Pfam" id="PF00892"/>
    </source>
</evidence>
<gene>
    <name evidence="8" type="ORF">G3576_11235</name>
</gene>
<feature type="transmembrane region" description="Helical" evidence="6">
    <location>
        <begin position="53"/>
        <end position="72"/>
    </location>
</feature>
<dbReference type="GO" id="GO:0016020">
    <property type="term" value="C:membrane"/>
    <property type="evidence" value="ECO:0007669"/>
    <property type="project" value="UniProtKB-SubCell"/>
</dbReference>
<evidence type="ECO:0000256" key="6">
    <source>
        <dbReference type="SAM" id="Phobius"/>
    </source>
</evidence>
<reference evidence="8 9" key="1">
    <citation type="submission" date="2020-03" db="EMBL/GenBank/DDBJ databases">
        <title>Roseomonas stagni sp. nov., isolated from pond water in Japan.</title>
        <authorList>
            <person name="Furuhata K."/>
            <person name="Miyamoto H."/>
            <person name="Goto K."/>
        </authorList>
    </citation>
    <scope>NUCLEOTIDE SEQUENCE [LARGE SCALE GENOMIC DNA]</scope>
    <source>
        <strain evidence="8 9">PeD5</strain>
    </source>
</reference>
<dbReference type="SUPFAM" id="SSF103481">
    <property type="entry name" value="Multidrug resistance efflux transporter EmrE"/>
    <property type="match status" value="2"/>
</dbReference>
<feature type="transmembrane region" description="Helical" evidence="6">
    <location>
        <begin position="220"/>
        <end position="242"/>
    </location>
</feature>
<evidence type="ECO:0000256" key="1">
    <source>
        <dbReference type="ARBA" id="ARBA00004141"/>
    </source>
</evidence>
<dbReference type="Proteomes" id="UP000475385">
    <property type="component" value="Unassembled WGS sequence"/>
</dbReference>